<dbReference type="Gene3D" id="2.40.40.20">
    <property type="match status" value="1"/>
</dbReference>
<keyword evidence="7" id="KW-0411">Iron-sulfur</keyword>
<comment type="caution">
    <text evidence="9">The sequence shown here is derived from an EMBL/GenBank/DDBJ whole genome shotgun (WGS) entry which is preliminary data.</text>
</comment>
<accession>D0WE54</accession>
<dbReference type="EMBL" id="ACUX02000004">
    <property type="protein sequence ID" value="EEZ61992.1"/>
    <property type="molecule type" value="Genomic_DNA"/>
</dbReference>
<dbReference type="PROSITE" id="PS00490">
    <property type="entry name" value="MOLYBDOPTERIN_PROK_2"/>
    <property type="match status" value="1"/>
</dbReference>
<feature type="domain" description="4Fe-4S Mo/W bis-MGD-type" evidence="8">
    <location>
        <begin position="29"/>
        <end position="90"/>
    </location>
</feature>
<dbReference type="Pfam" id="PF04879">
    <property type="entry name" value="Molybdop_Fe4S4"/>
    <property type="match status" value="1"/>
</dbReference>
<dbReference type="InterPro" id="IPR006656">
    <property type="entry name" value="Mopterin_OxRdtase"/>
</dbReference>
<dbReference type="Pfam" id="PF00384">
    <property type="entry name" value="Molybdopterin"/>
    <property type="match status" value="1"/>
</dbReference>
<evidence type="ECO:0000313" key="10">
    <source>
        <dbReference type="Proteomes" id="UP000006001"/>
    </source>
</evidence>
<keyword evidence="4" id="KW-0479">Metal-binding</keyword>
<keyword evidence="5" id="KW-0560">Oxidoreductase</keyword>
<dbReference type="STRING" id="649764.HMPREF0762_00079"/>
<dbReference type="Gene3D" id="3.40.50.12440">
    <property type="match status" value="2"/>
</dbReference>
<dbReference type="GO" id="GO:0046872">
    <property type="term" value="F:metal ion binding"/>
    <property type="evidence" value="ECO:0007669"/>
    <property type="project" value="UniProtKB-KW"/>
</dbReference>
<organism evidence="9 10">
    <name type="scientific">Slackia exigua (strain ATCC 700122 / DSM 15923 / CIP 105133 / JCM 11022 / KCTC 5966 / S-7)</name>
    <dbReference type="NCBI Taxonomy" id="649764"/>
    <lineage>
        <taxon>Bacteria</taxon>
        <taxon>Bacillati</taxon>
        <taxon>Actinomycetota</taxon>
        <taxon>Coriobacteriia</taxon>
        <taxon>Eggerthellales</taxon>
        <taxon>Eggerthellaceae</taxon>
        <taxon>Slackia</taxon>
    </lineage>
</organism>
<name>D0WE54_SLAES</name>
<evidence type="ECO:0000259" key="8">
    <source>
        <dbReference type="PROSITE" id="PS51669"/>
    </source>
</evidence>
<comment type="cofactor">
    <cofactor evidence="1">
        <name>Mo-bis(molybdopterin guanine dinucleotide)</name>
        <dbReference type="ChEBI" id="CHEBI:60539"/>
    </cofactor>
</comment>
<dbReference type="GO" id="GO:0051536">
    <property type="term" value="F:iron-sulfur cluster binding"/>
    <property type="evidence" value="ECO:0007669"/>
    <property type="project" value="UniProtKB-KW"/>
</dbReference>
<dbReference type="SUPFAM" id="SSF50692">
    <property type="entry name" value="ADC-like"/>
    <property type="match status" value="1"/>
</dbReference>
<evidence type="ECO:0000256" key="1">
    <source>
        <dbReference type="ARBA" id="ARBA00001942"/>
    </source>
</evidence>
<dbReference type="InterPro" id="IPR006657">
    <property type="entry name" value="MoPterin_dinucl-bd_dom"/>
</dbReference>
<evidence type="ECO:0000313" key="9">
    <source>
        <dbReference type="EMBL" id="EEZ61992.1"/>
    </source>
</evidence>
<dbReference type="Gene3D" id="3.40.50.740">
    <property type="match status" value="1"/>
</dbReference>
<dbReference type="GO" id="GO:0043546">
    <property type="term" value="F:molybdopterin cofactor binding"/>
    <property type="evidence" value="ECO:0007669"/>
    <property type="project" value="InterPro"/>
</dbReference>
<dbReference type="PANTHER" id="PTHR43742">
    <property type="entry name" value="TRIMETHYLAMINE-N-OXIDE REDUCTASE"/>
    <property type="match status" value="1"/>
</dbReference>
<reference evidence="9" key="1">
    <citation type="submission" date="2009-10" db="EMBL/GenBank/DDBJ databases">
        <authorList>
            <person name="Weinstock G."/>
            <person name="Sodergren E."/>
            <person name="Clifton S."/>
            <person name="Fulton L."/>
            <person name="Fulton B."/>
            <person name="Courtney L."/>
            <person name="Fronick C."/>
            <person name="Harrison M."/>
            <person name="Strong C."/>
            <person name="Farmer C."/>
            <person name="Delahaunty K."/>
            <person name="Markovic C."/>
            <person name="Hall O."/>
            <person name="Minx P."/>
            <person name="Tomlinson C."/>
            <person name="Mitreva M."/>
            <person name="Nelson J."/>
            <person name="Hou S."/>
            <person name="Wollam A."/>
            <person name="Pepin K.H."/>
            <person name="Johnson M."/>
            <person name="Bhonagiri V."/>
            <person name="Nash W.E."/>
            <person name="Warren W."/>
            <person name="Chinwalla A."/>
            <person name="Mardis E.R."/>
            <person name="Wilson R.K."/>
        </authorList>
    </citation>
    <scope>NUCLEOTIDE SEQUENCE [LARGE SCALE GENOMIC DNA]</scope>
    <source>
        <strain evidence="9">ATCC 700122</strain>
    </source>
</reference>
<dbReference type="InterPro" id="IPR006963">
    <property type="entry name" value="Mopterin_OxRdtase_4Fe-4S_dom"/>
</dbReference>
<gene>
    <name evidence="9" type="ORF">HMPREF0762_00079</name>
</gene>
<keyword evidence="3" id="KW-0500">Molybdenum</keyword>
<sequence length="783" mass="85470">MTAGAVGVVGATGMTSADGWLKPADASETLDERTACTYHQSHCGSMCSLKCTVRDGRLALIQPNDKMAEKRYQTICLKGISEIQHVYGAGRIQTPLKRVGERGENDFMQTTWEEALDDIVARIKDIQEAHGKDAVMVTNGAEADVGFLAPLLGACGQGFNAGIDTGTGNGLDPALGMGWGYAMTNPEARDWVDSRLVIHTGTNFCESSLTTSRLLFEAKEAGARIVTIDPHYSTTACKSDEWIPIEPGTDPALFLGMVSHILDKKLYDEDFMRQHTSLPFLVDEETRMLVKAKDPETDPLTAVVVPGQKDIYYVIDKGSAVLQGEASDIALSGTVEVEGCKARTVFDLLVEGQKEYTTRWASEVTGIPQATIERLAEEYAQGPSSLCVGWGGWDKISNADVGGHAVAVLVALTGNIGKKGTGVGVYVGGSYSGHASVLGAWALPADMMPGASPVALYDMPTKENNVHAWIAVGDSYIQRMANCTAAEDWVRSLDLIVSADPYFTESCKWADYVLPLTTRFEYDEDFGNITNGYSHIVMQQKVIDPLFEAKTDLWFVRELAKRLELDSVLPATARERADAILSTSPDEYVNALTVEKLAENQCVWPAKDIAEVRRVVPDYAFATASGNIDLYYDSLVKHGQALPAWEPPLEARRDNPDRVEMPFQLGGMRTRFRIHNQFNDAEWLQQLYVPTVDVNPSDLEGSGIRNGDVVEVANDRGSFKVPVHLNEAIRPGSARIYEGATADYTVEGNLQSVTNNTRLDRGYDMMMGPVAPYSDTIVSIKKA</sequence>
<evidence type="ECO:0000256" key="6">
    <source>
        <dbReference type="ARBA" id="ARBA00023004"/>
    </source>
</evidence>
<evidence type="ECO:0000256" key="4">
    <source>
        <dbReference type="ARBA" id="ARBA00022723"/>
    </source>
</evidence>
<dbReference type="Proteomes" id="UP000006001">
    <property type="component" value="Unassembled WGS sequence"/>
</dbReference>
<dbReference type="Gene3D" id="3.40.228.10">
    <property type="entry name" value="Dimethylsulfoxide Reductase, domain 2"/>
    <property type="match status" value="1"/>
</dbReference>
<dbReference type="eggNOG" id="COG0243">
    <property type="taxonomic scope" value="Bacteria"/>
</dbReference>
<keyword evidence="10" id="KW-1185">Reference proteome</keyword>
<dbReference type="PROSITE" id="PS51669">
    <property type="entry name" value="4FE4S_MOW_BIS_MGD"/>
    <property type="match status" value="1"/>
</dbReference>
<evidence type="ECO:0000256" key="7">
    <source>
        <dbReference type="ARBA" id="ARBA00023014"/>
    </source>
</evidence>
<dbReference type="Pfam" id="PF01568">
    <property type="entry name" value="Molydop_binding"/>
    <property type="match status" value="1"/>
</dbReference>
<dbReference type="GO" id="GO:0016491">
    <property type="term" value="F:oxidoreductase activity"/>
    <property type="evidence" value="ECO:0007669"/>
    <property type="project" value="UniProtKB-KW"/>
</dbReference>
<dbReference type="SUPFAM" id="SSF53706">
    <property type="entry name" value="Formate dehydrogenase/DMSO reductase, domains 1-3"/>
    <property type="match status" value="1"/>
</dbReference>
<comment type="similarity">
    <text evidence="2">Belongs to the prokaryotic molybdopterin-containing oxidoreductase family.</text>
</comment>
<evidence type="ECO:0000256" key="3">
    <source>
        <dbReference type="ARBA" id="ARBA00022505"/>
    </source>
</evidence>
<dbReference type="InterPro" id="IPR050612">
    <property type="entry name" value="Prok_Mopterin_Oxidored"/>
</dbReference>
<keyword evidence="6" id="KW-0408">Iron</keyword>
<dbReference type="AlphaFoldDB" id="D0WE54"/>
<dbReference type="InterPro" id="IPR006655">
    <property type="entry name" value="Mopterin_OxRdtase_prok_CS"/>
</dbReference>
<dbReference type="HOGENOM" id="CLU_000422_13_3_11"/>
<evidence type="ECO:0000256" key="5">
    <source>
        <dbReference type="ARBA" id="ARBA00023002"/>
    </source>
</evidence>
<dbReference type="PANTHER" id="PTHR43742:SF6">
    <property type="entry name" value="OXIDOREDUCTASE YYAE-RELATED"/>
    <property type="match status" value="1"/>
</dbReference>
<proteinExistence type="inferred from homology"/>
<protein>
    <submittedName>
        <fullName evidence="9">Molybdopterin oxidoreductase</fullName>
    </submittedName>
</protein>
<dbReference type="InterPro" id="IPR009010">
    <property type="entry name" value="Asp_de-COase-like_dom_sf"/>
</dbReference>
<evidence type="ECO:0000256" key="2">
    <source>
        <dbReference type="ARBA" id="ARBA00010312"/>
    </source>
</evidence>